<dbReference type="SUPFAM" id="SSF51735">
    <property type="entry name" value="NAD(P)-binding Rossmann-fold domains"/>
    <property type="match status" value="1"/>
</dbReference>
<keyword evidence="2" id="KW-1185">Reference proteome</keyword>
<dbReference type="AlphaFoldDB" id="G9MU49"/>
<reference evidence="1 2" key="1">
    <citation type="journal article" date="2011" name="Genome Biol.">
        <title>Comparative genome sequence analysis underscores mycoparasitism as the ancestral life style of Trichoderma.</title>
        <authorList>
            <person name="Kubicek C.P."/>
            <person name="Herrera-Estrella A."/>
            <person name="Seidl-Seiboth V."/>
            <person name="Martinez D.A."/>
            <person name="Druzhinina I.S."/>
            <person name="Thon M."/>
            <person name="Zeilinger S."/>
            <person name="Casas-Flores S."/>
            <person name="Horwitz B.A."/>
            <person name="Mukherjee P.K."/>
            <person name="Mukherjee M."/>
            <person name="Kredics L."/>
            <person name="Alcaraz L.D."/>
            <person name="Aerts A."/>
            <person name="Antal Z."/>
            <person name="Atanasova L."/>
            <person name="Cervantes-Badillo M.G."/>
            <person name="Challacombe J."/>
            <person name="Chertkov O."/>
            <person name="McCluskey K."/>
            <person name="Coulpier F."/>
            <person name="Deshpande N."/>
            <person name="von Doehren H."/>
            <person name="Ebbole D.J."/>
            <person name="Esquivel-Naranjo E.U."/>
            <person name="Fekete E."/>
            <person name="Flipphi M."/>
            <person name="Glaser F."/>
            <person name="Gomez-Rodriguez E.Y."/>
            <person name="Gruber S."/>
            <person name="Han C."/>
            <person name="Henrissat B."/>
            <person name="Hermosa R."/>
            <person name="Hernandez-Onate M."/>
            <person name="Karaffa L."/>
            <person name="Kosti I."/>
            <person name="Le Crom S."/>
            <person name="Lindquist E."/>
            <person name="Lucas S."/>
            <person name="Luebeck M."/>
            <person name="Luebeck P.S."/>
            <person name="Margeot A."/>
            <person name="Metz B."/>
            <person name="Misra M."/>
            <person name="Nevalainen H."/>
            <person name="Omann M."/>
            <person name="Packer N."/>
            <person name="Perrone G."/>
            <person name="Uresti-Rivera E.E."/>
            <person name="Salamov A."/>
            <person name="Schmoll M."/>
            <person name="Seiboth B."/>
            <person name="Shapiro H."/>
            <person name="Sukno S."/>
            <person name="Tamayo-Ramos J.A."/>
            <person name="Tisch D."/>
            <person name="Wiest A."/>
            <person name="Wilkinson H.H."/>
            <person name="Zhang M."/>
            <person name="Coutinho P.M."/>
            <person name="Kenerley C.M."/>
            <person name="Monte E."/>
            <person name="Baker S.E."/>
            <person name="Grigoriev I.V."/>
        </authorList>
    </citation>
    <scope>NUCLEOTIDE SEQUENCE [LARGE SCALE GENOMIC DNA]</scope>
    <source>
        <strain evidence="2">Gv29-8 / FGSC 10586</strain>
    </source>
</reference>
<dbReference type="OrthoDB" id="300709at2759"/>
<dbReference type="RefSeq" id="XP_013956217.1">
    <property type="nucleotide sequence ID" value="XM_014100742.1"/>
</dbReference>
<sequence>MQYISYILNSSVKFPLVGDATVNVGLFVRAIIQQPDKTLGGKFVHGVTDVMTAEEILSTWALVHGFEAEYVQVAKETYYSLWPQWGKAMDRMHEYLEWAEDRSFSGEDVILSKEDLGVTGLSSTRDAFARMKK</sequence>
<gene>
    <name evidence="1" type="ORF">TRIVIDRAFT_70979</name>
</gene>
<dbReference type="EMBL" id="ABDF02000043">
    <property type="protein sequence ID" value="EHK22024.1"/>
    <property type="molecule type" value="Genomic_DNA"/>
</dbReference>
<dbReference type="Proteomes" id="UP000007115">
    <property type="component" value="Unassembled WGS sequence"/>
</dbReference>
<dbReference type="GeneID" id="25797411"/>
<dbReference type="HOGENOM" id="CLU_1906999_0_0_1"/>
<protein>
    <recommendedName>
        <fullName evidence="3">NmrA-like domain-containing protein</fullName>
    </recommendedName>
</protein>
<accession>G9MU49</accession>
<evidence type="ECO:0008006" key="3">
    <source>
        <dbReference type="Google" id="ProtNLM"/>
    </source>
</evidence>
<dbReference type="InterPro" id="IPR036291">
    <property type="entry name" value="NAD(P)-bd_dom_sf"/>
</dbReference>
<organism evidence="1 2">
    <name type="scientific">Hypocrea virens (strain Gv29-8 / FGSC 10586)</name>
    <name type="common">Gliocladium virens</name>
    <name type="synonym">Trichoderma virens</name>
    <dbReference type="NCBI Taxonomy" id="413071"/>
    <lineage>
        <taxon>Eukaryota</taxon>
        <taxon>Fungi</taxon>
        <taxon>Dikarya</taxon>
        <taxon>Ascomycota</taxon>
        <taxon>Pezizomycotina</taxon>
        <taxon>Sordariomycetes</taxon>
        <taxon>Hypocreomycetidae</taxon>
        <taxon>Hypocreales</taxon>
        <taxon>Hypocreaceae</taxon>
        <taxon>Trichoderma</taxon>
    </lineage>
</organism>
<comment type="caution">
    <text evidence="1">The sequence shown here is derived from an EMBL/GenBank/DDBJ whole genome shotgun (WGS) entry which is preliminary data.</text>
</comment>
<proteinExistence type="predicted"/>
<dbReference type="STRING" id="413071.G9MU49"/>
<name>G9MU49_HYPVG</name>
<dbReference type="InParanoid" id="G9MU49"/>
<dbReference type="Gene3D" id="3.40.50.720">
    <property type="entry name" value="NAD(P)-binding Rossmann-like Domain"/>
    <property type="match status" value="1"/>
</dbReference>
<dbReference type="VEuPathDB" id="FungiDB:TRIVIDRAFT_70979"/>
<dbReference type="Gene3D" id="3.90.25.10">
    <property type="entry name" value="UDP-galactose 4-epimerase, domain 1"/>
    <property type="match status" value="1"/>
</dbReference>
<evidence type="ECO:0000313" key="2">
    <source>
        <dbReference type="Proteomes" id="UP000007115"/>
    </source>
</evidence>
<evidence type="ECO:0000313" key="1">
    <source>
        <dbReference type="EMBL" id="EHK22024.1"/>
    </source>
</evidence>